<dbReference type="InterPro" id="IPR036097">
    <property type="entry name" value="HisK_dim/P_sf"/>
</dbReference>
<evidence type="ECO:0000256" key="4">
    <source>
        <dbReference type="PROSITE-ProRule" id="PRU00169"/>
    </source>
</evidence>
<reference evidence="8 9" key="1">
    <citation type="submission" date="2020-01" db="EMBL/GenBank/DDBJ databases">
        <authorList>
            <person name="Lee S.D."/>
        </authorList>
    </citation>
    <scope>NUCLEOTIDE SEQUENCE [LARGE SCALE GENOMIC DNA]</scope>
    <source>
        <strain evidence="8 9">SAP-35</strain>
    </source>
</reference>
<gene>
    <name evidence="8" type="ORF">GW587_24835</name>
</gene>
<evidence type="ECO:0000256" key="5">
    <source>
        <dbReference type="SAM" id="Coils"/>
    </source>
</evidence>
<dbReference type="InterPro" id="IPR003661">
    <property type="entry name" value="HisK_dim/P_dom"/>
</dbReference>
<comment type="caution">
    <text evidence="8">The sequence shown here is derived from an EMBL/GenBank/DDBJ whole genome shotgun (WGS) entry which is preliminary data.</text>
</comment>
<dbReference type="InterPro" id="IPR036890">
    <property type="entry name" value="HATPase_C_sf"/>
</dbReference>
<dbReference type="PANTHER" id="PTHR43547:SF2">
    <property type="entry name" value="HYBRID SIGNAL TRANSDUCTION HISTIDINE KINASE C"/>
    <property type="match status" value="1"/>
</dbReference>
<feature type="domain" description="Histidine kinase" evidence="6">
    <location>
        <begin position="175"/>
        <end position="395"/>
    </location>
</feature>
<proteinExistence type="predicted"/>
<dbReference type="Pfam" id="PF00072">
    <property type="entry name" value="Response_reg"/>
    <property type="match status" value="1"/>
</dbReference>
<dbReference type="SUPFAM" id="SSF47384">
    <property type="entry name" value="Homodimeric domain of signal transducing histidine kinase"/>
    <property type="match status" value="1"/>
</dbReference>
<dbReference type="InterPro" id="IPR003594">
    <property type="entry name" value="HATPase_dom"/>
</dbReference>
<dbReference type="SUPFAM" id="SSF52172">
    <property type="entry name" value="CheY-like"/>
    <property type="match status" value="1"/>
</dbReference>
<dbReference type="PROSITE" id="PS50110">
    <property type="entry name" value="RESPONSE_REGULATORY"/>
    <property type="match status" value="1"/>
</dbReference>
<keyword evidence="3 4" id="KW-0597">Phosphoprotein</keyword>
<dbReference type="GO" id="GO:0016301">
    <property type="term" value="F:kinase activity"/>
    <property type="evidence" value="ECO:0007669"/>
    <property type="project" value="UniProtKB-KW"/>
</dbReference>
<dbReference type="PRINTS" id="PR00344">
    <property type="entry name" value="BCTRLSENSOR"/>
</dbReference>
<evidence type="ECO:0000256" key="3">
    <source>
        <dbReference type="ARBA" id="ARBA00022553"/>
    </source>
</evidence>
<dbReference type="InterPro" id="IPR001789">
    <property type="entry name" value="Sig_transdc_resp-reg_receiver"/>
</dbReference>
<dbReference type="InterPro" id="IPR005467">
    <property type="entry name" value="His_kinase_dom"/>
</dbReference>
<dbReference type="Pfam" id="PF02518">
    <property type="entry name" value="HATPase_c"/>
    <property type="match status" value="1"/>
</dbReference>
<evidence type="ECO:0000256" key="1">
    <source>
        <dbReference type="ARBA" id="ARBA00000085"/>
    </source>
</evidence>
<dbReference type="PANTHER" id="PTHR43547">
    <property type="entry name" value="TWO-COMPONENT HISTIDINE KINASE"/>
    <property type="match status" value="1"/>
</dbReference>
<organism evidence="8 9">
    <name type="scientific">Duganella aceris</name>
    <dbReference type="NCBI Taxonomy" id="2703883"/>
    <lineage>
        <taxon>Bacteria</taxon>
        <taxon>Pseudomonadati</taxon>
        <taxon>Pseudomonadota</taxon>
        <taxon>Betaproteobacteria</taxon>
        <taxon>Burkholderiales</taxon>
        <taxon>Oxalobacteraceae</taxon>
        <taxon>Telluria group</taxon>
        <taxon>Duganella</taxon>
    </lineage>
</organism>
<dbReference type="SMART" id="SM00387">
    <property type="entry name" value="HATPase_c"/>
    <property type="match status" value="1"/>
</dbReference>
<dbReference type="RefSeq" id="WP_166107603.1">
    <property type="nucleotide sequence ID" value="NZ_JAADJT010000013.1"/>
</dbReference>
<dbReference type="Gene3D" id="1.10.287.130">
    <property type="match status" value="1"/>
</dbReference>
<dbReference type="SMART" id="SM00448">
    <property type="entry name" value="REC"/>
    <property type="match status" value="1"/>
</dbReference>
<keyword evidence="8" id="KW-0418">Kinase</keyword>
<dbReference type="PROSITE" id="PS50109">
    <property type="entry name" value="HIS_KIN"/>
    <property type="match status" value="1"/>
</dbReference>
<dbReference type="Gene3D" id="3.40.50.2300">
    <property type="match status" value="1"/>
</dbReference>
<feature type="coiled-coil region" evidence="5">
    <location>
        <begin position="131"/>
        <end position="165"/>
    </location>
</feature>
<dbReference type="EC" id="2.7.13.3" evidence="2"/>
<dbReference type="SMART" id="SM00388">
    <property type="entry name" value="HisKA"/>
    <property type="match status" value="1"/>
</dbReference>
<dbReference type="CDD" id="cd00075">
    <property type="entry name" value="HATPase"/>
    <property type="match status" value="1"/>
</dbReference>
<name>A0ABX0FSP8_9BURK</name>
<accession>A0ABX0FSP8</accession>
<feature type="domain" description="Response regulatory" evidence="7">
    <location>
        <begin position="8"/>
        <end position="125"/>
    </location>
</feature>
<dbReference type="InterPro" id="IPR004358">
    <property type="entry name" value="Sig_transdc_His_kin-like_C"/>
</dbReference>
<protein>
    <recommendedName>
        <fullName evidence="2">histidine kinase</fullName>
        <ecNumber evidence="2">2.7.13.3</ecNumber>
    </recommendedName>
</protein>
<dbReference type="Pfam" id="PF00512">
    <property type="entry name" value="HisKA"/>
    <property type="match status" value="1"/>
</dbReference>
<keyword evidence="8" id="KW-0808">Transferase</keyword>
<evidence type="ECO:0000259" key="6">
    <source>
        <dbReference type="PROSITE" id="PS50109"/>
    </source>
</evidence>
<reference evidence="9" key="2">
    <citation type="submission" date="2023-07" db="EMBL/GenBank/DDBJ databases">
        <title>Duganella aceri sp. nov., isolated from tree sap.</title>
        <authorList>
            <person name="Kim I.S."/>
        </authorList>
    </citation>
    <scope>NUCLEOTIDE SEQUENCE [LARGE SCALE GENOMIC DNA]</scope>
    <source>
        <strain evidence="9">SAP-35</strain>
    </source>
</reference>
<evidence type="ECO:0000256" key="2">
    <source>
        <dbReference type="ARBA" id="ARBA00012438"/>
    </source>
</evidence>
<dbReference type="EMBL" id="JAADJT010000013">
    <property type="protein sequence ID" value="NGZ87472.1"/>
    <property type="molecule type" value="Genomic_DNA"/>
</dbReference>
<evidence type="ECO:0000313" key="8">
    <source>
        <dbReference type="EMBL" id="NGZ87472.1"/>
    </source>
</evidence>
<dbReference type="SUPFAM" id="SSF55874">
    <property type="entry name" value="ATPase domain of HSP90 chaperone/DNA topoisomerase II/histidine kinase"/>
    <property type="match status" value="1"/>
</dbReference>
<dbReference type="InterPro" id="IPR011006">
    <property type="entry name" value="CheY-like_superfamily"/>
</dbReference>
<evidence type="ECO:0000259" key="7">
    <source>
        <dbReference type="PROSITE" id="PS50110"/>
    </source>
</evidence>
<dbReference type="Gene3D" id="3.30.565.10">
    <property type="entry name" value="Histidine kinase-like ATPase, C-terminal domain"/>
    <property type="match status" value="1"/>
</dbReference>
<evidence type="ECO:0000313" key="9">
    <source>
        <dbReference type="Proteomes" id="UP000666369"/>
    </source>
</evidence>
<keyword evidence="9" id="KW-1185">Reference proteome</keyword>
<dbReference type="Proteomes" id="UP000666369">
    <property type="component" value="Unassembled WGS sequence"/>
</dbReference>
<keyword evidence="5" id="KW-0175">Coiled coil</keyword>
<sequence length="399" mass="44362">MHVASPTKLLIVDDLPENLQALNAVIRGDGRQVFAAGSGEEALALLLQHDFAMAFLDVQMPGMDGFELAELMRGTEKTRQIPIVFVTAAGKELNYSFKGYEAGAVDVLYKPLDARAVKGKVQVFVALYEQREATRRQVEALELARQQQEATLAELNAAQVQLQRALTMRDEFMSMVSHEMRTPLNTLYLETQLRKMQLERGNMAAFGAEQLQRMVARDDRQIQSIIRLIDDMLDVSRIRSGKLSLRPGWVELSGLLRRLVHDLTPQAITAGCTLTLEAATPVSGWWDEFRIEQIVVNLLTNALRYGGQQPVEVALVVEQEWARIEVRDHGPGIAPEQQEKIFEPYERGVGNEVPSGLGLGLYISRELAEVHEGSLTLRSAPGAGSTFILALPRRDAPPL</sequence>
<comment type="catalytic activity">
    <reaction evidence="1">
        <text>ATP + protein L-histidine = ADP + protein N-phospho-L-histidine.</text>
        <dbReference type="EC" id="2.7.13.3"/>
    </reaction>
</comment>
<dbReference type="CDD" id="cd00082">
    <property type="entry name" value="HisKA"/>
    <property type="match status" value="1"/>
</dbReference>
<feature type="modified residue" description="4-aspartylphosphate" evidence="4">
    <location>
        <position position="57"/>
    </location>
</feature>